<protein>
    <recommendedName>
        <fullName evidence="4">DUF3941 domain-containing protein</fullName>
    </recommendedName>
</protein>
<feature type="region of interest" description="Disordered" evidence="1">
    <location>
        <begin position="1"/>
        <end position="43"/>
    </location>
</feature>
<evidence type="ECO:0000313" key="2">
    <source>
        <dbReference type="EMBL" id="GAA2738633.1"/>
    </source>
</evidence>
<evidence type="ECO:0000256" key="1">
    <source>
        <dbReference type="SAM" id="MobiDB-lite"/>
    </source>
</evidence>
<accession>A0ABN3UUB8</accession>
<proteinExistence type="predicted"/>
<dbReference type="RefSeq" id="WP_344195037.1">
    <property type="nucleotide sequence ID" value="NZ_BAAARN010000004.1"/>
</dbReference>
<reference evidence="2 3" key="1">
    <citation type="journal article" date="2019" name="Int. J. Syst. Evol. Microbiol.">
        <title>The Global Catalogue of Microorganisms (GCM) 10K type strain sequencing project: providing services to taxonomists for standard genome sequencing and annotation.</title>
        <authorList>
            <consortium name="The Broad Institute Genomics Platform"/>
            <consortium name="The Broad Institute Genome Sequencing Center for Infectious Disease"/>
            <person name="Wu L."/>
            <person name="Ma J."/>
        </authorList>
    </citation>
    <scope>NUCLEOTIDE SEQUENCE [LARGE SCALE GENOMIC DNA]</scope>
    <source>
        <strain evidence="2 3">JCM 16378</strain>
    </source>
</reference>
<gene>
    <name evidence="2" type="ORF">GCM10009867_30780</name>
</gene>
<evidence type="ECO:0000313" key="3">
    <source>
        <dbReference type="Proteomes" id="UP001501326"/>
    </source>
</evidence>
<organism evidence="2 3">
    <name type="scientific">Pedococcus aerophilus</name>
    <dbReference type="NCBI Taxonomy" id="436356"/>
    <lineage>
        <taxon>Bacteria</taxon>
        <taxon>Bacillati</taxon>
        <taxon>Actinomycetota</taxon>
        <taxon>Actinomycetes</taxon>
        <taxon>Micrococcales</taxon>
        <taxon>Intrasporangiaceae</taxon>
        <taxon>Pedococcus</taxon>
    </lineage>
</organism>
<dbReference type="Proteomes" id="UP001501326">
    <property type="component" value="Unassembled WGS sequence"/>
</dbReference>
<evidence type="ECO:0008006" key="4">
    <source>
        <dbReference type="Google" id="ProtNLM"/>
    </source>
</evidence>
<feature type="compositionally biased region" description="Basic and acidic residues" evidence="1">
    <location>
        <begin position="17"/>
        <end position="35"/>
    </location>
</feature>
<dbReference type="EMBL" id="BAAARN010000004">
    <property type="protein sequence ID" value="GAA2738633.1"/>
    <property type="molecule type" value="Genomic_DNA"/>
</dbReference>
<keyword evidence="3" id="KW-1185">Reference proteome</keyword>
<sequence>MADKSPRQNLAKKASKSIKEKRAEKHAKADAKNHSDVGSIGKK</sequence>
<comment type="caution">
    <text evidence="2">The sequence shown here is derived from an EMBL/GenBank/DDBJ whole genome shotgun (WGS) entry which is preliminary data.</text>
</comment>
<name>A0ABN3UUB8_9MICO</name>